<dbReference type="PANTHER" id="PTHR36507:SF1">
    <property type="entry name" value="BLL1555 PROTEIN"/>
    <property type="match status" value="1"/>
</dbReference>
<dbReference type="SUPFAM" id="SSF49503">
    <property type="entry name" value="Cupredoxins"/>
    <property type="match status" value="1"/>
</dbReference>
<dbReference type="GO" id="GO:0005507">
    <property type="term" value="F:copper ion binding"/>
    <property type="evidence" value="ECO:0007669"/>
    <property type="project" value="InterPro"/>
</dbReference>
<dbReference type="SUPFAM" id="SSF49464">
    <property type="entry name" value="Carboxypeptidase regulatory domain-like"/>
    <property type="match status" value="1"/>
</dbReference>
<feature type="domain" description="Blue (type 1) copper" evidence="4">
    <location>
        <begin position="171"/>
        <end position="243"/>
    </location>
</feature>
<protein>
    <recommendedName>
        <fullName evidence="4">Blue (type 1) copper domain-containing protein</fullName>
    </recommendedName>
</protein>
<dbReference type="InterPro" id="IPR000923">
    <property type="entry name" value="BlueCu_1"/>
</dbReference>
<dbReference type="Pfam" id="PF00127">
    <property type="entry name" value="Copper-bind"/>
    <property type="match status" value="1"/>
</dbReference>
<dbReference type="Pfam" id="PF13620">
    <property type="entry name" value="CarboxypepD_reg"/>
    <property type="match status" value="1"/>
</dbReference>
<evidence type="ECO:0000313" key="5">
    <source>
        <dbReference type="EMBL" id="TQV66997.1"/>
    </source>
</evidence>
<evidence type="ECO:0000256" key="1">
    <source>
        <dbReference type="ARBA" id="ARBA00022723"/>
    </source>
</evidence>
<dbReference type="InterPro" id="IPR052721">
    <property type="entry name" value="ET_Amicyanin"/>
</dbReference>
<dbReference type="Proteomes" id="UP000319732">
    <property type="component" value="Unassembled WGS sequence"/>
</dbReference>
<keyword evidence="1" id="KW-0479">Metal-binding</keyword>
<evidence type="ECO:0000256" key="2">
    <source>
        <dbReference type="ARBA" id="ARBA00023008"/>
    </source>
</evidence>
<dbReference type="AlphaFoldDB" id="A0A545SPX0"/>
<gene>
    <name evidence="5" type="ORF">FKG94_26375</name>
</gene>
<feature type="region of interest" description="Disordered" evidence="3">
    <location>
        <begin position="63"/>
        <end position="105"/>
    </location>
</feature>
<keyword evidence="2" id="KW-0186">Copper</keyword>
<comment type="caution">
    <text evidence="5">The sequence shown here is derived from an EMBL/GenBank/DDBJ whole genome shotgun (WGS) entry which is preliminary data.</text>
</comment>
<dbReference type="InterPro" id="IPR008969">
    <property type="entry name" value="CarboxyPept-like_regulatory"/>
</dbReference>
<dbReference type="InterPro" id="IPR008972">
    <property type="entry name" value="Cupredoxin"/>
</dbReference>
<evidence type="ECO:0000259" key="4">
    <source>
        <dbReference type="Pfam" id="PF00127"/>
    </source>
</evidence>
<keyword evidence="6" id="KW-1185">Reference proteome</keyword>
<dbReference type="PROSITE" id="PS51257">
    <property type="entry name" value="PROKAR_LIPOPROTEIN"/>
    <property type="match status" value="1"/>
</dbReference>
<dbReference type="Gene3D" id="2.60.40.420">
    <property type="entry name" value="Cupredoxins - blue copper proteins"/>
    <property type="match status" value="1"/>
</dbReference>
<reference evidence="5 6" key="1">
    <citation type="submission" date="2019-06" db="EMBL/GenBank/DDBJ databases">
        <title>Whole genome sequence for Cellvibrionaceae sp. R142.</title>
        <authorList>
            <person name="Wang G."/>
        </authorList>
    </citation>
    <scope>NUCLEOTIDE SEQUENCE [LARGE SCALE GENOMIC DNA]</scope>
    <source>
        <strain evidence="5 6">R142</strain>
    </source>
</reference>
<organism evidence="5 6">
    <name type="scientific">Exilibacterium tricleocarpae</name>
    <dbReference type="NCBI Taxonomy" id="2591008"/>
    <lineage>
        <taxon>Bacteria</taxon>
        <taxon>Pseudomonadati</taxon>
        <taxon>Pseudomonadota</taxon>
        <taxon>Gammaproteobacteria</taxon>
        <taxon>Cellvibrionales</taxon>
        <taxon>Cellvibrionaceae</taxon>
        <taxon>Exilibacterium</taxon>
    </lineage>
</organism>
<feature type="compositionally biased region" description="Basic and acidic residues" evidence="3">
    <location>
        <begin position="67"/>
        <end position="84"/>
    </location>
</feature>
<name>A0A545SPX0_9GAMM</name>
<dbReference type="PANTHER" id="PTHR36507">
    <property type="entry name" value="BLL1555 PROTEIN"/>
    <property type="match status" value="1"/>
</dbReference>
<evidence type="ECO:0000313" key="6">
    <source>
        <dbReference type="Proteomes" id="UP000319732"/>
    </source>
</evidence>
<dbReference type="OrthoDB" id="9772097at2"/>
<dbReference type="RefSeq" id="WP_142929946.1">
    <property type="nucleotide sequence ID" value="NZ_ML660113.1"/>
</dbReference>
<accession>A0A545SPX0</accession>
<evidence type="ECO:0000256" key="3">
    <source>
        <dbReference type="SAM" id="MobiDB-lite"/>
    </source>
</evidence>
<feature type="compositionally biased region" description="Low complexity" evidence="3">
    <location>
        <begin position="86"/>
        <end position="99"/>
    </location>
</feature>
<sequence>MLTLAEKYNPNSMAWITQCVKTTAVAVLCWGMAGCEALYPLPGTDRVATPESSAVVGPLLEETEPSTAEKIEQATATEKKDKTTAKKTTAAEKNTNRTATSHRPVRPVKPAVRTRPVAPVSGGIAGKITILGKDNSRLPATGIIVRLTPTDRSNTDHNSKPQTHAVEMKNKTYMPGYLTVNKGDRLSFINDDNIRHNVFSSTGKNAFDLGTYGSGLKRDVAFNEEGIVKVYCNIHPGMAMFVAVGSEGLSTTTEADGTFSLKSVPPGNYTLHIWHIRGEKTTSVTIARNATTRIDTKLDTADHKPVKHKNKFGKSYDSPRKYRSGYGNDAYSIDDEYF</sequence>
<dbReference type="GO" id="GO:0009055">
    <property type="term" value="F:electron transfer activity"/>
    <property type="evidence" value="ECO:0007669"/>
    <property type="project" value="InterPro"/>
</dbReference>
<proteinExistence type="predicted"/>
<dbReference type="EMBL" id="VHSG01000037">
    <property type="protein sequence ID" value="TQV66997.1"/>
    <property type="molecule type" value="Genomic_DNA"/>
</dbReference>